<dbReference type="Gene3D" id="3.30.1330.40">
    <property type="entry name" value="RutC-like"/>
    <property type="match status" value="1"/>
</dbReference>
<protein>
    <recommendedName>
        <fullName evidence="1 3">chorismate mutase</fullName>
        <ecNumber evidence="1 3">5.4.99.5</ecNumber>
    </recommendedName>
</protein>
<dbReference type="OrthoDB" id="9802232at2"/>
<name>A0A0V8HM19_9BACI</name>
<dbReference type="NCBIfam" id="TIGR01796">
    <property type="entry name" value="CM_mono_aroH"/>
    <property type="match status" value="1"/>
</dbReference>
<dbReference type="Proteomes" id="UP000181997">
    <property type="component" value="Unassembled WGS sequence"/>
</dbReference>
<dbReference type="Pfam" id="PF07736">
    <property type="entry name" value="CM_1"/>
    <property type="match status" value="1"/>
</dbReference>
<sequence>MMMRGIRGATTVEENSEKEILLSTHELLGEMIASNRIDPDKVASVFISATADITRAFPAKALREFDDWKYVPVMCMQELDVPGGLERCIRLMIHYNTGCPQKDIKHIYLKKAVSLRPDLSE</sequence>
<organism evidence="4 5">
    <name type="scientific">[Bacillus] enclensis</name>
    <dbReference type="NCBI Taxonomy" id="1402860"/>
    <lineage>
        <taxon>Bacteria</taxon>
        <taxon>Bacillati</taxon>
        <taxon>Bacillota</taxon>
        <taxon>Bacilli</taxon>
        <taxon>Bacillales</taxon>
        <taxon>Bacillaceae</taxon>
        <taxon>Rossellomorea</taxon>
    </lineage>
</organism>
<dbReference type="PIRSF" id="PIRSF005965">
    <property type="entry name" value="Chor_mut_AroH"/>
    <property type="match status" value="1"/>
</dbReference>
<evidence type="ECO:0000256" key="1">
    <source>
        <dbReference type="NCBIfam" id="TIGR01796"/>
    </source>
</evidence>
<evidence type="ECO:0000313" key="5">
    <source>
        <dbReference type="Proteomes" id="UP000181997"/>
    </source>
</evidence>
<dbReference type="GO" id="GO:0046417">
    <property type="term" value="P:chorismate metabolic process"/>
    <property type="evidence" value="ECO:0007669"/>
    <property type="project" value="TreeGrafter"/>
</dbReference>
<evidence type="ECO:0000256" key="2">
    <source>
        <dbReference type="PIRSR" id="PIRSR005965-1"/>
    </source>
</evidence>
<dbReference type="PANTHER" id="PTHR21164:SF0">
    <property type="entry name" value="CHORISMATE MUTASE AROH"/>
    <property type="match status" value="1"/>
</dbReference>
<comment type="catalytic activity">
    <reaction evidence="3">
        <text>chorismate = prephenate</text>
        <dbReference type="Rhea" id="RHEA:13897"/>
        <dbReference type="ChEBI" id="CHEBI:29748"/>
        <dbReference type="ChEBI" id="CHEBI:29934"/>
        <dbReference type="EC" id="5.4.99.5"/>
    </reaction>
</comment>
<evidence type="ECO:0000256" key="3">
    <source>
        <dbReference type="PROSITE-ProRule" id="PRU00514"/>
    </source>
</evidence>
<dbReference type="PANTHER" id="PTHR21164">
    <property type="entry name" value="CHORISMATE MUTASE"/>
    <property type="match status" value="1"/>
</dbReference>
<dbReference type="SUPFAM" id="SSF55298">
    <property type="entry name" value="YjgF-like"/>
    <property type="match status" value="1"/>
</dbReference>
<feature type="binding site" evidence="2">
    <location>
        <position position="7"/>
    </location>
    <ligand>
        <name>prephenate</name>
        <dbReference type="ChEBI" id="CHEBI:29934"/>
    </ligand>
</feature>
<keyword evidence="3" id="KW-0413">Isomerase</keyword>
<dbReference type="RefSeq" id="WP_032087887.1">
    <property type="nucleotide sequence ID" value="NZ_FMAU01000001.1"/>
</dbReference>
<dbReference type="CDD" id="cd02185">
    <property type="entry name" value="AroH"/>
    <property type="match status" value="1"/>
</dbReference>
<reference evidence="5" key="1">
    <citation type="submission" date="2016-08" db="EMBL/GenBank/DDBJ databases">
        <authorList>
            <person name="Varghese N."/>
            <person name="Submissions Spin"/>
        </authorList>
    </citation>
    <scope>NUCLEOTIDE SEQUENCE [LARGE SCALE GENOMIC DNA]</scope>
    <source>
        <strain evidence="5">SGD-1123</strain>
    </source>
</reference>
<feature type="binding site" evidence="2">
    <location>
        <position position="108"/>
    </location>
    <ligand>
        <name>prephenate</name>
        <dbReference type="ChEBI" id="CHEBI:29934"/>
    </ligand>
</feature>
<dbReference type="EMBL" id="FMAU01000001">
    <property type="protein sequence ID" value="SCB84435.1"/>
    <property type="molecule type" value="Genomic_DNA"/>
</dbReference>
<keyword evidence="2 3" id="KW-0028">Amino-acid biosynthesis</keyword>
<dbReference type="PROSITE" id="PS51167">
    <property type="entry name" value="CHORISMATE_MUT_1"/>
    <property type="match status" value="1"/>
</dbReference>
<proteinExistence type="predicted"/>
<dbReference type="GO" id="GO:0008652">
    <property type="term" value="P:amino acid biosynthetic process"/>
    <property type="evidence" value="ECO:0007669"/>
    <property type="project" value="UniProtKB-UniRule"/>
</dbReference>
<accession>A0A0V8HM19</accession>
<dbReference type="EC" id="5.4.99.5" evidence="1 3"/>
<dbReference type="UniPathway" id="UPA00120">
    <property type="reaction ID" value="UER00203"/>
</dbReference>
<keyword evidence="5" id="KW-1185">Reference proteome</keyword>
<dbReference type="InterPro" id="IPR008243">
    <property type="entry name" value="Chorismate_mutase_AroH"/>
</dbReference>
<gene>
    <name evidence="4" type="ORF">GA0061094_0889</name>
</gene>
<dbReference type="InterPro" id="IPR035959">
    <property type="entry name" value="RutC-like_sf"/>
</dbReference>
<dbReference type="AlphaFoldDB" id="A0A0V8HM19"/>
<dbReference type="GO" id="GO:0004106">
    <property type="term" value="F:chorismate mutase activity"/>
    <property type="evidence" value="ECO:0007669"/>
    <property type="project" value="UniProtKB-UniRule"/>
</dbReference>
<evidence type="ECO:0000313" key="4">
    <source>
        <dbReference type="EMBL" id="SCB84435.1"/>
    </source>
</evidence>
<feature type="binding site" evidence="2">
    <location>
        <position position="90"/>
    </location>
    <ligand>
        <name>prephenate</name>
        <dbReference type="ChEBI" id="CHEBI:29934"/>
    </ligand>
</feature>
<keyword evidence="2 3" id="KW-0057">Aromatic amino acid biosynthesis</keyword>
<dbReference type="GO" id="GO:0009073">
    <property type="term" value="P:aromatic amino acid family biosynthetic process"/>
    <property type="evidence" value="ECO:0007669"/>
    <property type="project" value="UniProtKB-UniRule"/>
</dbReference>